<feature type="region of interest" description="Disordered" evidence="1">
    <location>
        <begin position="91"/>
        <end position="147"/>
    </location>
</feature>
<evidence type="ECO:0000256" key="1">
    <source>
        <dbReference type="SAM" id="MobiDB-lite"/>
    </source>
</evidence>
<sequence>MLGEIGKQVSVRRTLAYGSKYGVGVFCFLKTGEQQIGWVPEKDQIILDHVVKACLLPNFQAKVDRATCKTLGDEFSKILQCKAAVFMMSSSSDLSSSSGTSSSFDSSSDSGKSVELLTKYGSKKRKPESSRSSDWQRRARDRETRSS</sequence>
<name>A0A9W9Z5F1_9CNID</name>
<gene>
    <name evidence="2" type="ORF">OS493_002038</name>
</gene>
<dbReference type="AlphaFoldDB" id="A0A9W9Z5F1"/>
<reference evidence="2" key="1">
    <citation type="submission" date="2023-01" db="EMBL/GenBank/DDBJ databases">
        <title>Genome assembly of the deep-sea coral Lophelia pertusa.</title>
        <authorList>
            <person name="Herrera S."/>
            <person name="Cordes E."/>
        </authorList>
    </citation>
    <scope>NUCLEOTIDE SEQUENCE</scope>
    <source>
        <strain evidence="2">USNM1676648</strain>
        <tissue evidence="2">Polyp</tissue>
    </source>
</reference>
<feature type="compositionally biased region" description="Basic and acidic residues" evidence="1">
    <location>
        <begin position="127"/>
        <end position="147"/>
    </location>
</feature>
<comment type="caution">
    <text evidence="2">The sequence shown here is derived from an EMBL/GenBank/DDBJ whole genome shotgun (WGS) entry which is preliminary data.</text>
</comment>
<dbReference type="Proteomes" id="UP001163046">
    <property type="component" value="Unassembled WGS sequence"/>
</dbReference>
<proteinExistence type="predicted"/>
<accession>A0A9W9Z5F1</accession>
<protein>
    <submittedName>
        <fullName evidence="2">Uncharacterized protein</fullName>
    </submittedName>
</protein>
<keyword evidence="3" id="KW-1185">Reference proteome</keyword>
<organism evidence="2 3">
    <name type="scientific">Desmophyllum pertusum</name>
    <dbReference type="NCBI Taxonomy" id="174260"/>
    <lineage>
        <taxon>Eukaryota</taxon>
        <taxon>Metazoa</taxon>
        <taxon>Cnidaria</taxon>
        <taxon>Anthozoa</taxon>
        <taxon>Hexacorallia</taxon>
        <taxon>Scleractinia</taxon>
        <taxon>Caryophylliina</taxon>
        <taxon>Caryophylliidae</taxon>
        <taxon>Desmophyllum</taxon>
    </lineage>
</organism>
<evidence type="ECO:0000313" key="3">
    <source>
        <dbReference type="Proteomes" id="UP001163046"/>
    </source>
</evidence>
<feature type="compositionally biased region" description="Low complexity" evidence="1">
    <location>
        <begin position="91"/>
        <end position="113"/>
    </location>
</feature>
<dbReference type="EMBL" id="MU826826">
    <property type="protein sequence ID" value="KAJ7375290.1"/>
    <property type="molecule type" value="Genomic_DNA"/>
</dbReference>
<evidence type="ECO:0000313" key="2">
    <source>
        <dbReference type="EMBL" id="KAJ7375290.1"/>
    </source>
</evidence>